<dbReference type="PANTHER" id="PTHR11455:SF9">
    <property type="entry name" value="CRYPTOCHROME CIRCADIAN CLOCK 5 ISOFORM X1"/>
    <property type="match status" value="1"/>
</dbReference>
<sequence>MIQDQQNLLEFLNLPSFDDQHQQSNDLDLWLNANFETYEQQTSKPDSIHTITDSTNKSTSNASTHFSNTKNNTSTAESVSSFSEDALDKRKRNTAASARFRAKKKIKDAELKKNKEQMEVKIETLEKKIAEQELGLRLLDNKALIDAINEAKGKDDTLFPIFFLDSNSLRNNAETVSANRWNFLLETLNDLNQNLEKLNSKLLVVRGDPIKVFPKLLKTWKISHLFFEKDFDPYSMYRDEKIATICKEAKVKIYTAIGHTIYDPHEVFKRNFNKVPATYNAFLKVIGKLPKPSASLQRPKHVPKLGVYNSLEIHNSIKGPNLKFDIPSMKEMGFDDFISSNLHIGGETEALKRLEKFFQEESKVLQFEKPKTSPTTYFSTTILSPYFSNGSLSAKVFFERINILLLSSNKRHSNPPVSLLGQILWREFYYVASTNTPNYDRMQGNPICLQIDWKDNEEYLKAWTEAKTGFPWIDAIMTQLRVEGWIHHLARHSVACFLTRGQLYVSWEKGVKVFEELLIDADWSVNNGNWMWVSASAFFHAYFRVYSPITFGKKYDKKGDFIKKYIPQLKNFPKEFIYEPWKAPLNVQEKAKCIIGVDYPNPIVDHEVAKSEIMKSLKNAYAVGEKGDPNDVDEIIHFGVEDEEDTSSDINEIENTEIVSKNKRIKLEI</sequence>
<dbReference type="Gene3D" id="3.40.50.620">
    <property type="entry name" value="HUPs"/>
    <property type="match status" value="1"/>
</dbReference>
<feature type="coiled-coil region" evidence="6">
    <location>
        <begin position="181"/>
        <end position="208"/>
    </location>
</feature>
<comment type="caution">
    <text evidence="9">The sequence shown here is derived from an EMBL/GenBank/DDBJ whole genome shotgun (WGS) entry which is preliminary data.</text>
</comment>
<dbReference type="FunFam" id="1.10.579.10:FF:000001">
    <property type="entry name" value="Cryptochrome 1"/>
    <property type="match status" value="1"/>
</dbReference>
<dbReference type="GO" id="GO:0043153">
    <property type="term" value="P:entrainment of circadian clock by photoperiod"/>
    <property type="evidence" value="ECO:0007669"/>
    <property type="project" value="TreeGrafter"/>
</dbReference>
<dbReference type="PANTHER" id="PTHR11455">
    <property type="entry name" value="CRYPTOCHROME"/>
    <property type="match status" value="1"/>
</dbReference>
<feature type="region of interest" description="Disordered" evidence="7">
    <location>
        <begin position="41"/>
        <end position="87"/>
    </location>
</feature>
<dbReference type="PROSITE" id="PS00036">
    <property type="entry name" value="BZIP_BASIC"/>
    <property type="match status" value="1"/>
</dbReference>
<dbReference type="GO" id="GO:0003904">
    <property type="term" value="F:deoxyribodipyrimidine photo-lyase activity"/>
    <property type="evidence" value="ECO:0007669"/>
    <property type="project" value="TreeGrafter"/>
</dbReference>
<dbReference type="InterPro" id="IPR004827">
    <property type="entry name" value="bZIP"/>
</dbReference>
<feature type="binding site" evidence="4">
    <location>
        <begin position="422"/>
        <end position="429"/>
    </location>
    <ligand>
        <name>FAD</name>
        <dbReference type="ChEBI" id="CHEBI:57692"/>
    </ligand>
</feature>
<dbReference type="GO" id="GO:0071949">
    <property type="term" value="F:FAD binding"/>
    <property type="evidence" value="ECO:0007669"/>
    <property type="project" value="TreeGrafter"/>
</dbReference>
<feature type="binding site" evidence="4">
    <location>
        <begin position="520"/>
        <end position="522"/>
    </location>
    <ligand>
        <name>FAD</name>
        <dbReference type="ChEBI" id="CHEBI:57692"/>
    </ligand>
</feature>
<keyword evidence="2 4" id="KW-0285">Flavoprotein</keyword>
<evidence type="ECO:0000313" key="10">
    <source>
        <dbReference type="Proteomes" id="UP001211065"/>
    </source>
</evidence>
<dbReference type="InterPro" id="IPR014729">
    <property type="entry name" value="Rossmann-like_a/b/a_fold"/>
</dbReference>
<accession>A0AAD5TY21</accession>
<comment type="cofactor">
    <cofactor evidence="4">
        <name>FAD</name>
        <dbReference type="ChEBI" id="CHEBI:57692"/>
    </cofactor>
    <text evidence="4">Binds 1 FAD per subunit.</text>
</comment>
<dbReference type="CDD" id="cd14705">
    <property type="entry name" value="bZIP_Zip1"/>
    <property type="match status" value="1"/>
</dbReference>
<dbReference type="GO" id="GO:0032922">
    <property type="term" value="P:circadian regulation of gene expression"/>
    <property type="evidence" value="ECO:0007669"/>
    <property type="project" value="TreeGrafter"/>
</dbReference>
<keyword evidence="3 4" id="KW-0274">FAD</keyword>
<evidence type="ECO:0000256" key="7">
    <source>
        <dbReference type="SAM" id="MobiDB-lite"/>
    </source>
</evidence>
<dbReference type="SUPFAM" id="SSF52425">
    <property type="entry name" value="Cryptochrome/photolyase, N-terminal domain"/>
    <property type="match status" value="1"/>
</dbReference>
<feature type="coiled-coil region" evidence="6">
    <location>
        <begin position="99"/>
        <end position="142"/>
    </location>
</feature>
<dbReference type="Gene3D" id="1.25.40.80">
    <property type="match status" value="1"/>
</dbReference>
<feature type="site" description="Electron transfer via tryptophanyl radical" evidence="5">
    <location>
        <position position="453"/>
    </location>
</feature>
<protein>
    <recommendedName>
        <fullName evidence="8">Photolyase/cryptochrome alpha/beta domain-containing protein</fullName>
    </recommendedName>
</protein>
<organism evidence="9 10">
    <name type="scientific">Clydaea vesicula</name>
    <dbReference type="NCBI Taxonomy" id="447962"/>
    <lineage>
        <taxon>Eukaryota</taxon>
        <taxon>Fungi</taxon>
        <taxon>Fungi incertae sedis</taxon>
        <taxon>Chytridiomycota</taxon>
        <taxon>Chytridiomycota incertae sedis</taxon>
        <taxon>Chytridiomycetes</taxon>
        <taxon>Lobulomycetales</taxon>
        <taxon>Lobulomycetaceae</taxon>
        <taxon>Clydaea</taxon>
    </lineage>
</organism>
<name>A0AAD5TY21_9FUNG</name>
<dbReference type="Pfam" id="PF03441">
    <property type="entry name" value="FAD_binding_7"/>
    <property type="match status" value="1"/>
</dbReference>
<feature type="site" description="Electron transfer via tryptophanyl radical" evidence="5">
    <location>
        <position position="507"/>
    </location>
</feature>
<evidence type="ECO:0000256" key="6">
    <source>
        <dbReference type="SAM" id="Coils"/>
    </source>
</evidence>
<evidence type="ECO:0000256" key="2">
    <source>
        <dbReference type="ARBA" id="ARBA00022630"/>
    </source>
</evidence>
<dbReference type="AlphaFoldDB" id="A0AAD5TY21"/>
<evidence type="ECO:0000256" key="1">
    <source>
        <dbReference type="ARBA" id="ARBA00005862"/>
    </source>
</evidence>
<evidence type="ECO:0000313" key="9">
    <source>
        <dbReference type="EMBL" id="KAJ3206927.1"/>
    </source>
</evidence>
<evidence type="ECO:0000259" key="8">
    <source>
        <dbReference type="PROSITE" id="PS51645"/>
    </source>
</evidence>
<dbReference type="InterPro" id="IPR002081">
    <property type="entry name" value="Cryptochrome/DNA_photolyase_1"/>
</dbReference>
<dbReference type="Pfam" id="PF07716">
    <property type="entry name" value="bZIP_2"/>
    <property type="match status" value="1"/>
</dbReference>
<comment type="similarity">
    <text evidence="1">Belongs to the DNA photolyase class-1 family.</text>
</comment>
<dbReference type="EMBL" id="JADGJW010001090">
    <property type="protein sequence ID" value="KAJ3206927.1"/>
    <property type="molecule type" value="Genomic_DNA"/>
</dbReference>
<dbReference type="PROSITE" id="PS51645">
    <property type="entry name" value="PHR_CRY_ALPHA_BETA"/>
    <property type="match status" value="1"/>
</dbReference>
<feature type="site" description="Electron transfer via tryptophanyl radical" evidence="5">
    <location>
        <position position="530"/>
    </location>
</feature>
<gene>
    <name evidence="9" type="ORF">HK099_000395</name>
</gene>
<dbReference type="SUPFAM" id="SSF57959">
    <property type="entry name" value="Leucine zipper domain"/>
    <property type="match status" value="1"/>
</dbReference>
<feature type="binding site" evidence="4">
    <location>
        <begin position="380"/>
        <end position="384"/>
    </location>
    <ligand>
        <name>FAD</name>
        <dbReference type="ChEBI" id="CHEBI:57692"/>
    </ligand>
</feature>
<dbReference type="InterPro" id="IPR036155">
    <property type="entry name" value="Crypto/Photolyase_N_sf"/>
</dbReference>
<dbReference type="GO" id="GO:0003677">
    <property type="term" value="F:DNA binding"/>
    <property type="evidence" value="ECO:0007669"/>
    <property type="project" value="TreeGrafter"/>
</dbReference>
<dbReference type="Proteomes" id="UP001211065">
    <property type="component" value="Unassembled WGS sequence"/>
</dbReference>
<dbReference type="InterPro" id="IPR046347">
    <property type="entry name" value="bZIP_sf"/>
</dbReference>
<evidence type="ECO:0000256" key="3">
    <source>
        <dbReference type="ARBA" id="ARBA00022827"/>
    </source>
</evidence>
<dbReference type="InterPro" id="IPR036134">
    <property type="entry name" value="Crypto/Photolyase_FAD-like_sf"/>
</dbReference>
<dbReference type="InterPro" id="IPR006050">
    <property type="entry name" value="DNA_photolyase_N"/>
</dbReference>
<evidence type="ECO:0000256" key="4">
    <source>
        <dbReference type="PIRSR" id="PIRSR602081-1"/>
    </source>
</evidence>
<dbReference type="Pfam" id="PF00875">
    <property type="entry name" value="DNA_photolyase"/>
    <property type="match status" value="1"/>
</dbReference>
<dbReference type="GO" id="GO:0005634">
    <property type="term" value="C:nucleus"/>
    <property type="evidence" value="ECO:0007669"/>
    <property type="project" value="TreeGrafter"/>
</dbReference>
<feature type="compositionally biased region" description="Polar residues" evidence="7">
    <location>
        <begin position="41"/>
        <end position="83"/>
    </location>
</feature>
<proteinExistence type="inferred from homology"/>
<dbReference type="GO" id="GO:0003700">
    <property type="term" value="F:DNA-binding transcription factor activity"/>
    <property type="evidence" value="ECO:0007669"/>
    <property type="project" value="InterPro"/>
</dbReference>
<dbReference type="InterPro" id="IPR005101">
    <property type="entry name" value="Cryptochr/Photolyase_FAD-bd"/>
</dbReference>
<dbReference type="Gene3D" id="1.20.5.170">
    <property type="match status" value="1"/>
</dbReference>
<evidence type="ECO:0000256" key="5">
    <source>
        <dbReference type="PIRSR" id="PIRSR602081-2"/>
    </source>
</evidence>
<keyword evidence="10" id="KW-1185">Reference proteome</keyword>
<feature type="domain" description="Photolyase/cryptochrome alpha/beta" evidence="8">
    <location>
        <begin position="126"/>
        <end position="261"/>
    </location>
</feature>
<dbReference type="Gene3D" id="1.10.579.10">
    <property type="entry name" value="DNA Cyclobutane Dipyrimidine Photolyase, subunit A, domain 3"/>
    <property type="match status" value="1"/>
</dbReference>
<reference evidence="9" key="1">
    <citation type="submission" date="2020-05" db="EMBL/GenBank/DDBJ databases">
        <title>Phylogenomic resolution of chytrid fungi.</title>
        <authorList>
            <person name="Stajich J.E."/>
            <person name="Amses K."/>
            <person name="Simmons R."/>
            <person name="Seto K."/>
            <person name="Myers J."/>
            <person name="Bonds A."/>
            <person name="Quandt C.A."/>
            <person name="Barry K."/>
            <person name="Liu P."/>
            <person name="Grigoriev I."/>
            <person name="Longcore J.E."/>
            <person name="James T.Y."/>
        </authorList>
    </citation>
    <scope>NUCLEOTIDE SEQUENCE</scope>
    <source>
        <strain evidence="9">JEL0476</strain>
    </source>
</reference>
<keyword evidence="6" id="KW-0175">Coiled coil</keyword>
<dbReference type="GO" id="GO:0005737">
    <property type="term" value="C:cytoplasm"/>
    <property type="evidence" value="ECO:0007669"/>
    <property type="project" value="TreeGrafter"/>
</dbReference>
<dbReference type="SUPFAM" id="SSF48173">
    <property type="entry name" value="Cryptochrome/photolyase FAD-binding domain"/>
    <property type="match status" value="1"/>
</dbReference>